<proteinExistence type="predicted"/>
<dbReference type="InterPro" id="IPR027417">
    <property type="entry name" value="P-loop_NTPase"/>
</dbReference>
<evidence type="ECO:0000259" key="4">
    <source>
        <dbReference type="PROSITE" id="PS50893"/>
    </source>
</evidence>
<sequence>MLNIEGLNFSYNERNILKNINISVKNGEIISIIGPSGAGKTTFLKILAGIIKDYTGQIKINDEKINPKKNIIGLIPQDYGLLPWKTVYENIKISLKIKRKKNDDLIHKISNLIGIEDILNKYPKKLSGGQKQRVAIARSFVLKPQLLLMDEPFSALDAITRDNIQDNFLKIWNNNPVTTLIVTHSVEEALYLSQKIYIITEEGNLYKKIDNDFFQKRFEFYNEDYYKCIKNIKKDLSI</sequence>
<gene>
    <name evidence="5" type="ORF">C7380_11169</name>
</gene>
<evidence type="ECO:0000313" key="6">
    <source>
        <dbReference type="Proteomes" id="UP000245921"/>
    </source>
</evidence>
<evidence type="ECO:0000256" key="1">
    <source>
        <dbReference type="ARBA" id="ARBA00022448"/>
    </source>
</evidence>
<keyword evidence="1" id="KW-0813">Transport</keyword>
<keyword evidence="2" id="KW-0547">Nucleotide-binding</keyword>
<dbReference type="InterPro" id="IPR003593">
    <property type="entry name" value="AAA+_ATPase"/>
</dbReference>
<dbReference type="GO" id="GO:0005524">
    <property type="term" value="F:ATP binding"/>
    <property type="evidence" value="ECO:0007669"/>
    <property type="project" value="UniProtKB-KW"/>
</dbReference>
<dbReference type="GO" id="GO:0016887">
    <property type="term" value="F:ATP hydrolysis activity"/>
    <property type="evidence" value="ECO:0007669"/>
    <property type="project" value="InterPro"/>
</dbReference>
<organism evidence="5 6">
    <name type="scientific">Oceanotoga teriensis</name>
    <dbReference type="NCBI Taxonomy" id="515440"/>
    <lineage>
        <taxon>Bacteria</taxon>
        <taxon>Thermotogati</taxon>
        <taxon>Thermotogota</taxon>
        <taxon>Thermotogae</taxon>
        <taxon>Petrotogales</taxon>
        <taxon>Petrotogaceae</taxon>
        <taxon>Oceanotoga</taxon>
    </lineage>
</organism>
<evidence type="ECO:0000256" key="3">
    <source>
        <dbReference type="ARBA" id="ARBA00022840"/>
    </source>
</evidence>
<dbReference type="SMART" id="SM00382">
    <property type="entry name" value="AAA"/>
    <property type="match status" value="1"/>
</dbReference>
<dbReference type="AlphaFoldDB" id="A0AA45C693"/>
<evidence type="ECO:0000313" key="5">
    <source>
        <dbReference type="EMBL" id="PWJ91261.1"/>
    </source>
</evidence>
<dbReference type="Pfam" id="PF00005">
    <property type="entry name" value="ABC_tran"/>
    <property type="match status" value="1"/>
</dbReference>
<dbReference type="Proteomes" id="UP000245921">
    <property type="component" value="Unassembled WGS sequence"/>
</dbReference>
<keyword evidence="3 5" id="KW-0067">ATP-binding</keyword>
<evidence type="ECO:0000256" key="2">
    <source>
        <dbReference type="ARBA" id="ARBA00022741"/>
    </source>
</evidence>
<dbReference type="PANTHER" id="PTHR42781">
    <property type="entry name" value="SPERMIDINE/PUTRESCINE IMPORT ATP-BINDING PROTEIN POTA"/>
    <property type="match status" value="1"/>
</dbReference>
<reference evidence="5 6" key="1">
    <citation type="submission" date="2018-05" db="EMBL/GenBank/DDBJ databases">
        <title>Genomic Encyclopedia of Type Strains, Phase IV (KMG-IV): sequencing the most valuable type-strain genomes for metagenomic binning, comparative biology and taxonomic classification.</title>
        <authorList>
            <person name="Goeker M."/>
        </authorList>
    </citation>
    <scope>NUCLEOTIDE SEQUENCE [LARGE SCALE GENOMIC DNA]</scope>
    <source>
        <strain evidence="5 6">DSM 24906</strain>
    </source>
</reference>
<dbReference type="InterPro" id="IPR003439">
    <property type="entry name" value="ABC_transporter-like_ATP-bd"/>
</dbReference>
<dbReference type="InterPro" id="IPR050093">
    <property type="entry name" value="ABC_SmlMolc_Importer"/>
</dbReference>
<dbReference type="Gene3D" id="3.40.50.300">
    <property type="entry name" value="P-loop containing nucleotide triphosphate hydrolases"/>
    <property type="match status" value="1"/>
</dbReference>
<feature type="domain" description="ABC transporter" evidence="4">
    <location>
        <begin position="2"/>
        <end position="226"/>
    </location>
</feature>
<dbReference type="PROSITE" id="PS00211">
    <property type="entry name" value="ABC_TRANSPORTER_1"/>
    <property type="match status" value="1"/>
</dbReference>
<protein>
    <submittedName>
        <fullName evidence="5">NitT/TauT family transport system ATP-binding protein</fullName>
    </submittedName>
</protein>
<accession>A0AA45C693</accession>
<name>A0AA45C693_9BACT</name>
<keyword evidence="6" id="KW-1185">Reference proteome</keyword>
<dbReference type="PROSITE" id="PS50893">
    <property type="entry name" value="ABC_TRANSPORTER_2"/>
    <property type="match status" value="1"/>
</dbReference>
<comment type="caution">
    <text evidence="5">The sequence shown here is derived from an EMBL/GenBank/DDBJ whole genome shotgun (WGS) entry which is preliminary data.</text>
</comment>
<dbReference type="EMBL" id="QGGI01000011">
    <property type="protein sequence ID" value="PWJ91261.1"/>
    <property type="molecule type" value="Genomic_DNA"/>
</dbReference>
<dbReference type="InterPro" id="IPR017871">
    <property type="entry name" value="ABC_transporter-like_CS"/>
</dbReference>
<dbReference type="SUPFAM" id="SSF52540">
    <property type="entry name" value="P-loop containing nucleoside triphosphate hydrolases"/>
    <property type="match status" value="1"/>
</dbReference>
<dbReference type="RefSeq" id="WP_109605084.1">
    <property type="nucleotide sequence ID" value="NZ_QGGI01000011.1"/>
</dbReference>
<dbReference type="PANTHER" id="PTHR42781:SF8">
    <property type="entry name" value="BICARBONATE TRANSPORT ATP-BINDING PROTEIN CMPC"/>
    <property type="match status" value="1"/>
</dbReference>